<dbReference type="GO" id="GO:0004519">
    <property type="term" value="F:endonuclease activity"/>
    <property type="evidence" value="ECO:0007669"/>
    <property type="project" value="UniProtKB-KW"/>
</dbReference>
<comment type="caution">
    <text evidence="5">The sequence shown here is derived from an EMBL/GenBank/DDBJ whole genome shotgun (WGS) entry which is preliminary data.</text>
</comment>
<dbReference type="GO" id="GO:0009307">
    <property type="term" value="P:DNA restriction-modification system"/>
    <property type="evidence" value="ECO:0007669"/>
    <property type="project" value="UniProtKB-KW"/>
</dbReference>
<proteinExistence type="inferred from homology"/>
<sequence>MIETCSLGSVVDVSAGQPAPKPNEFGEDGLPFIRAGSLEKLLNGGSLADCERIPPSTAARKRFRVYPKDTIVFAKSGMSATLGRVYRLPEPAHVVSHLAALVPTGKCNPAFLTYWLRKNPPSHLIKDPAYPSIRVGDIGDVEIPSIPMEEQQRIAGILDKSEEIRRKRERLIYETQDFVRSAYLHTVGHLNPNHGDWEPLTIEALAEDRKGAIRSGPFGSALRHGEFVDEGIAVLGIDNAVQNKFTWAERRFITPFKYEELRRYKVFPGDVIITIMGTTGRSAVVPDDIPEAITTKHLATITCNKELIHPEVLSLAIHSDPLIIRQIKSFNKGAIMDGLNLGIIRKLEINLPPMEEQLRFVRMLHKARAIEARSQTPDGSGEDLFRSLSQRAFRGEL</sequence>
<organism evidence="5 6">
    <name type="scientific">Rhodobacter capsulatus</name>
    <name type="common">Rhodopseudomonas capsulata</name>
    <dbReference type="NCBI Taxonomy" id="1061"/>
    <lineage>
        <taxon>Bacteria</taxon>
        <taxon>Pseudomonadati</taxon>
        <taxon>Pseudomonadota</taxon>
        <taxon>Alphaproteobacteria</taxon>
        <taxon>Rhodobacterales</taxon>
        <taxon>Rhodobacter group</taxon>
        <taxon>Rhodobacter</taxon>
    </lineage>
</organism>
<keyword evidence="5" id="KW-0255">Endonuclease</keyword>
<evidence type="ECO:0000259" key="4">
    <source>
        <dbReference type="Pfam" id="PF01420"/>
    </source>
</evidence>
<evidence type="ECO:0000256" key="1">
    <source>
        <dbReference type="ARBA" id="ARBA00010923"/>
    </source>
</evidence>
<dbReference type="InterPro" id="IPR052021">
    <property type="entry name" value="Type-I_RS_S_subunit"/>
</dbReference>
<keyword evidence="2" id="KW-0680">Restriction system</keyword>
<dbReference type="EMBL" id="SWJZ01000080">
    <property type="protein sequence ID" value="TKD15614.1"/>
    <property type="molecule type" value="Genomic_DNA"/>
</dbReference>
<gene>
    <name evidence="5" type="ORF">FBT96_16200</name>
</gene>
<keyword evidence="5" id="KW-0540">Nuclease</keyword>
<comment type="similarity">
    <text evidence="1">Belongs to the type-I restriction system S methylase family.</text>
</comment>
<evidence type="ECO:0000256" key="2">
    <source>
        <dbReference type="ARBA" id="ARBA00022747"/>
    </source>
</evidence>
<keyword evidence="3" id="KW-0238">DNA-binding</keyword>
<dbReference type="GO" id="GO:0003677">
    <property type="term" value="F:DNA binding"/>
    <property type="evidence" value="ECO:0007669"/>
    <property type="project" value="UniProtKB-KW"/>
</dbReference>
<dbReference type="InterPro" id="IPR044946">
    <property type="entry name" value="Restrct_endonuc_typeI_TRD_sf"/>
</dbReference>
<dbReference type="PANTHER" id="PTHR30408:SF12">
    <property type="entry name" value="TYPE I RESTRICTION ENZYME MJAVIII SPECIFICITY SUBUNIT"/>
    <property type="match status" value="1"/>
</dbReference>
<evidence type="ECO:0000313" key="5">
    <source>
        <dbReference type="EMBL" id="TKD15614.1"/>
    </source>
</evidence>
<reference evidence="5 6" key="1">
    <citation type="submission" date="2019-04" db="EMBL/GenBank/DDBJ databases">
        <title>Draft Whole-Genome sequence of the purple photosynthetic bacterium Rhodobacter capsulatus SP108 with an indigenous class A beta-lactamase.</title>
        <authorList>
            <person name="Robertson S."/>
            <person name="Meyer T.E."/>
            <person name="Kyndt J.A."/>
        </authorList>
    </citation>
    <scope>NUCLEOTIDE SEQUENCE [LARGE SCALE GENOMIC DNA]</scope>
    <source>
        <strain evidence="5 6">SP108</strain>
    </source>
</reference>
<dbReference type="SUPFAM" id="SSF116734">
    <property type="entry name" value="DNA methylase specificity domain"/>
    <property type="match status" value="2"/>
</dbReference>
<keyword evidence="5" id="KW-0378">Hydrolase</keyword>
<protein>
    <submittedName>
        <fullName evidence="5">Restriction endonuclease subunit S</fullName>
    </submittedName>
</protein>
<feature type="domain" description="Type I restriction modification DNA specificity" evidence="4">
    <location>
        <begin position="3"/>
        <end position="163"/>
    </location>
</feature>
<dbReference type="Proteomes" id="UP000310597">
    <property type="component" value="Unassembled WGS sequence"/>
</dbReference>
<dbReference type="Gene3D" id="3.90.220.20">
    <property type="entry name" value="DNA methylase specificity domains"/>
    <property type="match status" value="2"/>
</dbReference>
<dbReference type="PANTHER" id="PTHR30408">
    <property type="entry name" value="TYPE-1 RESTRICTION ENZYME ECOKI SPECIFICITY PROTEIN"/>
    <property type="match status" value="1"/>
</dbReference>
<evidence type="ECO:0000256" key="3">
    <source>
        <dbReference type="ARBA" id="ARBA00023125"/>
    </source>
</evidence>
<evidence type="ECO:0000313" key="6">
    <source>
        <dbReference type="Proteomes" id="UP000310597"/>
    </source>
</evidence>
<dbReference type="Pfam" id="PF01420">
    <property type="entry name" value="Methylase_S"/>
    <property type="match status" value="2"/>
</dbReference>
<accession>A0A4U1JMN3</accession>
<dbReference type="AlphaFoldDB" id="A0A4U1JMN3"/>
<dbReference type="RefSeq" id="WP_136908433.1">
    <property type="nucleotide sequence ID" value="NZ_SWJZ01000080.1"/>
</dbReference>
<dbReference type="OrthoDB" id="164285at2"/>
<dbReference type="InterPro" id="IPR000055">
    <property type="entry name" value="Restrct_endonuc_typeI_TRD"/>
</dbReference>
<feature type="domain" description="Type I restriction modification DNA specificity" evidence="4">
    <location>
        <begin position="263"/>
        <end position="368"/>
    </location>
</feature>
<name>A0A4U1JMN3_RHOCA</name>